<evidence type="ECO:0000313" key="2">
    <source>
        <dbReference type="EMBL" id="MFD1303614.1"/>
    </source>
</evidence>
<evidence type="ECO:0000313" key="3">
    <source>
        <dbReference type="Proteomes" id="UP001597176"/>
    </source>
</evidence>
<name>A0ABW3X1V9_9HYPH</name>
<gene>
    <name evidence="2" type="ORF">ACFQ4G_18740</name>
</gene>
<keyword evidence="3" id="KW-1185">Reference proteome</keyword>
<comment type="caution">
    <text evidence="2">The sequence shown here is derived from an EMBL/GenBank/DDBJ whole genome shotgun (WGS) entry which is preliminary data.</text>
</comment>
<proteinExistence type="predicted"/>
<dbReference type="EMBL" id="JBHTND010000033">
    <property type="protein sequence ID" value="MFD1303614.1"/>
    <property type="molecule type" value="Genomic_DNA"/>
</dbReference>
<protein>
    <submittedName>
        <fullName evidence="2">Uncharacterized protein</fullName>
    </submittedName>
</protein>
<evidence type="ECO:0000256" key="1">
    <source>
        <dbReference type="SAM" id="SignalP"/>
    </source>
</evidence>
<accession>A0ABW3X1V9</accession>
<reference evidence="3" key="1">
    <citation type="journal article" date="2019" name="Int. J. Syst. Evol. Microbiol.">
        <title>The Global Catalogue of Microorganisms (GCM) 10K type strain sequencing project: providing services to taxonomists for standard genome sequencing and annotation.</title>
        <authorList>
            <consortium name="The Broad Institute Genomics Platform"/>
            <consortium name="The Broad Institute Genome Sequencing Center for Infectious Disease"/>
            <person name="Wu L."/>
            <person name="Ma J."/>
        </authorList>
    </citation>
    <scope>NUCLEOTIDE SEQUENCE [LARGE SCALE GENOMIC DNA]</scope>
    <source>
        <strain evidence="3">CCUG 56108</strain>
    </source>
</reference>
<dbReference type="Proteomes" id="UP001597176">
    <property type="component" value="Unassembled WGS sequence"/>
</dbReference>
<feature type="signal peptide" evidence="1">
    <location>
        <begin position="1"/>
        <end position="23"/>
    </location>
</feature>
<feature type="chain" id="PRO_5045968715" evidence="1">
    <location>
        <begin position="24"/>
        <end position="46"/>
    </location>
</feature>
<organism evidence="2 3">
    <name type="scientific">Methylobacterium marchantiae</name>
    <dbReference type="NCBI Taxonomy" id="600331"/>
    <lineage>
        <taxon>Bacteria</taxon>
        <taxon>Pseudomonadati</taxon>
        <taxon>Pseudomonadota</taxon>
        <taxon>Alphaproteobacteria</taxon>
        <taxon>Hyphomicrobiales</taxon>
        <taxon>Methylobacteriaceae</taxon>
        <taxon>Methylobacterium</taxon>
    </lineage>
</organism>
<keyword evidence="1" id="KW-0732">Signal</keyword>
<dbReference type="RefSeq" id="WP_238207107.1">
    <property type="nucleotide sequence ID" value="NZ_JBHTND010000033.1"/>
</dbReference>
<sequence>MSTRTCCALAIVIALAGAVLRLAVPVTPPDASYRAVVDAYPSKPLP</sequence>